<evidence type="ECO:0000313" key="3">
    <source>
        <dbReference type="EMBL" id="TMV13672.1"/>
    </source>
</evidence>
<dbReference type="PANTHER" id="PTHR11941:SF54">
    <property type="entry name" value="ENOYL-COA HYDRATASE, MITOCHONDRIAL"/>
    <property type="match status" value="1"/>
</dbReference>
<reference evidence="3 4" key="1">
    <citation type="submission" date="2019-05" db="EMBL/GenBank/DDBJ databases">
        <title>Marivita sp. nov. isolated from sea sediment.</title>
        <authorList>
            <person name="Kim W."/>
        </authorList>
    </citation>
    <scope>NUCLEOTIDE SEQUENCE [LARGE SCALE GENOMIC DNA]</scope>
    <source>
        <strain evidence="3 4">CAU 1492</strain>
    </source>
</reference>
<comment type="similarity">
    <text evidence="1 2">Belongs to the enoyl-CoA hydratase/isomerase family.</text>
</comment>
<evidence type="ECO:0000313" key="4">
    <source>
        <dbReference type="Proteomes" id="UP001191082"/>
    </source>
</evidence>
<dbReference type="Pfam" id="PF00378">
    <property type="entry name" value="ECH_1"/>
    <property type="match status" value="1"/>
</dbReference>
<accession>A0ABY2XD70</accession>
<keyword evidence="4" id="KW-1185">Reference proteome</keyword>
<proteinExistence type="inferred from homology"/>
<protein>
    <submittedName>
        <fullName evidence="3">Enoyl-CoA hydratase/isomerase family protein</fullName>
    </submittedName>
</protein>
<evidence type="ECO:0000256" key="2">
    <source>
        <dbReference type="RuleBase" id="RU003707"/>
    </source>
</evidence>
<dbReference type="PROSITE" id="PS00166">
    <property type="entry name" value="ENOYL_COA_HYDRATASE"/>
    <property type="match status" value="1"/>
</dbReference>
<organism evidence="3 4">
    <name type="scientific">Arenibacterium halophilum</name>
    <dbReference type="NCBI Taxonomy" id="2583821"/>
    <lineage>
        <taxon>Bacteria</taxon>
        <taxon>Pseudomonadati</taxon>
        <taxon>Pseudomonadota</taxon>
        <taxon>Alphaproteobacteria</taxon>
        <taxon>Rhodobacterales</taxon>
        <taxon>Paracoccaceae</taxon>
        <taxon>Arenibacterium</taxon>
    </lineage>
</organism>
<gene>
    <name evidence="3" type="ORF">FGK64_13160</name>
</gene>
<dbReference type="InterPro" id="IPR018376">
    <property type="entry name" value="Enoyl-CoA_hyd/isom_CS"/>
</dbReference>
<dbReference type="SUPFAM" id="SSF52096">
    <property type="entry name" value="ClpP/crotonase"/>
    <property type="match status" value="1"/>
</dbReference>
<dbReference type="Gene3D" id="3.90.226.10">
    <property type="entry name" value="2-enoyl-CoA Hydratase, Chain A, domain 1"/>
    <property type="match status" value="1"/>
</dbReference>
<dbReference type="InterPro" id="IPR001753">
    <property type="entry name" value="Enoyl-CoA_hydra/iso"/>
</dbReference>
<name>A0ABY2XD70_9RHOB</name>
<sequence>MAQGSATLTVNEAVARITFSNPDQGFMDEAMEAELAGAVAEVCSAPGIRVCVLTGGLPDVFIRHYDLKVLAPKAAAMAERGLSFTTDRPVPEGMIHKAMRQMEASPVIFIAALNGTAMGGGFELALACDLRLVQNGDYQFGLPEINLGILPGAGGTQRLPHLVGQARALQMTLTGQTLSPQKMVDWGLAIDCVADVQDAAHDLADQISRKPARAAAHIKQLVRRAKSPSAEGLANERTLFCDLMVQEDGQRLLAEGASGQRRITDAP</sequence>
<dbReference type="EMBL" id="VCPC01000002">
    <property type="protein sequence ID" value="TMV13672.1"/>
    <property type="molecule type" value="Genomic_DNA"/>
</dbReference>
<evidence type="ECO:0000256" key="1">
    <source>
        <dbReference type="ARBA" id="ARBA00005254"/>
    </source>
</evidence>
<dbReference type="PANTHER" id="PTHR11941">
    <property type="entry name" value="ENOYL-COA HYDRATASE-RELATED"/>
    <property type="match status" value="1"/>
</dbReference>
<comment type="caution">
    <text evidence="3">The sequence shown here is derived from an EMBL/GenBank/DDBJ whole genome shotgun (WGS) entry which is preliminary data.</text>
</comment>
<dbReference type="InterPro" id="IPR029045">
    <property type="entry name" value="ClpP/crotonase-like_dom_sf"/>
</dbReference>
<dbReference type="Proteomes" id="UP001191082">
    <property type="component" value="Unassembled WGS sequence"/>
</dbReference>
<dbReference type="CDD" id="cd06558">
    <property type="entry name" value="crotonase-like"/>
    <property type="match status" value="1"/>
</dbReference>
<dbReference type="RefSeq" id="WP_138864224.1">
    <property type="nucleotide sequence ID" value="NZ_VCPC01000002.1"/>
</dbReference>